<dbReference type="SUPFAM" id="SSF51338">
    <property type="entry name" value="Composite domain of metallo-dependent hydrolases"/>
    <property type="match status" value="1"/>
</dbReference>
<dbReference type="Pfam" id="PF01979">
    <property type="entry name" value="Amidohydro_1"/>
    <property type="match status" value="1"/>
</dbReference>
<dbReference type="InterPro" id="IPR006680">
    <property type="entry name" value="Amidohydro-rel"/>
</dbReference>
<keyword evidence="8" id="KW-1185">Reference proteome</keyword>
<comment type="similarity">
    <text evidence="3">Belongs to the metallo-dependent hydrolases superfamily. DHOase family. Class I DHOase subfamily.</text>
</comment>
<evidence type="ECO:0000256" key="4">
    <source>
        <dbReference type="ARBA" id="ARBA00022723"/>
    </source>
</evidence>
<feature type="domain" description="Amidohydrolase-related" evidence="6">
    <location>
        <begin position="52"/>
        <end position="417"/>
    </location>
</feature>
<dbReference type="RefSeq" id="WP_341370370.1">
    <property type="nucleotide sequence ID" value="NZ_JBBPCO010000004.1"/>
</dbReference>
<evidence type="ECO:0000256" key="1">
    <source>
        <dbReference type="ARBA" id="ARBA00001947"/>
    </source>
</evidence>
<evidence type="ECO:0000256" key="3">
    <source>
        <dbReference type="ARBA" id="ARBA00010286"/>
    </source>
</evidence>
<reference evidence="7 8" key="1">
    <citation type="submission" date="2024-04" db="EMBL/GenBank/DDBJ databases">
        <authorList>
            <person name="Abashina T."/>
            <person name="Shaikin A."/>
        </authorList>
    </citation>
    <scope>NUCLEOTIDE SEQUENCE [LARGE SCALE GENOMIC DNA]</scope>
    <source>
        <strain evidence="7 8">AAFK</strain>
    </source>
</reference>
<sequence>MALLLIRDARMARPDGELYRGDLLCEDGRISAIDRDLRVSADEVLEADGMLLLPGVMDPQVHFREPGKEYKEDLGSGSRAAAKGGVTSFLEMPNTDPSTTTQAALDDKLARAAAKSVVNYGFFIGATPDNLTDLQNIRGACGIKIFMGASTGSLLVNREEDLDRIFANTRLLIAVHAEDEARILERKSALAGKCGPATHSEIRDNKAALLASQLALKLAKRYQHRLHILHLSTREEVQLLAADKPSYVSTEAIPNHLFLNTDAYAKKGTLVQMNPPIRSEADRLALWEGLKSGVIDCIATDHAPHTLEEKALGFPQAPSGMPGVETSLPLMLTAMRDGHCTLAELQRWMCVNPARLYGVPNKGRIEIGWDADLTLVDMEHEKPVRNEDMFTKVRWSPFEGWMLTGWPQFTIVGGQVVYERGSIRPGAQGRALQFGL</sequence>
<evidence type="ECO:0000259" key="6">
    <source>
        <dbReference type="Pfam" id="PF01979"/>
    </source>
</evidence>
<comment type="cofactor">
    <cofactor evidence="1">
        <name>Zn(2+)</name>
        <dbReference type="ChEBI" id="CHEBI:29105"/>
    </cofactor>
</comment>
<protein>
    <submittedName>
        <fullName evidence="7">Dihydroorotase</fullName>
    </submittedName>
</protein>
<gene>
    <name evidence="7" type="ORF">WOB96_05980</name>
</gene>
<proteinExistence type="inferred from homology"/>
<dbReference type="Gene3D" id="2.30.40.10">
    <property type="entry name" value="Urease, subunit C, domain 1"/>
    <property type="match status" value="1"/>
</dbReference>
<keyword evidence="5" id="KW-0378">Hydrolase</keyword>
<dbReference type="Gene3D" id="3.20.20.140">
    <property type="entry name" value="Metal-dependent hydrolases"/>
    <property type="match status" value="1"/>
</dbReference>
<dbReference type="PANTHER" id="PTHR43668:SF4">
    <property type="entry name" value="ALLANTOINASE"/>
    <property type="match status" value="1"/>
</dbReference>
<dbReference type="SUPFAM" id="SSF51556">
    <property type="entry name" value="Metallo-dependent hydrolases"/>
    <property type="match status" value="1"/>
</dbReference>
<dbReference type="CDD" id="cd01318">
    <property type="entry name" value="DHOase_IIb"/>
    <property type="match status" value="1"/>
</dbReference>
<accession>A0ABU9D6Z8</accession>
<dbReference type="PROSITE" id="PS00483">
    <property type="entry name" value="DIHYDROOROTASE_2"/>
    <property type="match status" value="1"/>
</dbReference>
<dbReference type="PANTHER" id="PTHR43668">
    <property type="entry name" value="ALLANTOINASE"/>
    <property type="match status" value="1"/>
</dbReference>
<keyword evidence="4" id="KW-0479">Metal-binding</keyword>
<organism evidence="7 8">
    <name type="scientific">Thermithiobacillus plumbiphilus</name>
    <dbReference type="NCBI Taxonomy" id="1729899"/>
    <lineage>
        <taxon>Bacteria</taxon>
        <taxon>Pseudomonadati</taxon>
        <taxon>Pseudomonadota</taxon>
        <taxon>Acidithiobacillia</taxon>
        <taxon>Acidithiobacillales</taxon>
        <taxon>Thermithiobacillaceae</taxon>
        <taxon>Thermithiobacillus</taxon>
    </lineage>
</organism>
<evidence type="ECO:0000313" key="7">
    <source>
        <dbReference type="EMBL" id="MEK8089312.1"/>
    </source>
</evidence>
<dbReference type="Proteomes" id="UP001446205">
    <property type="component" value="Unassembled WGS sequence"/>
</dbReference>
<comment type="caution">
    <text evidence="7">The sequence shown here is derived from an EMBL/GenBank/DDBJ whole genome shotgun (WGS) entry which is preliminary data.</text>
</comment>
<dbReference type="InterPro" id="IPR032466">
    <property type="entry name" value="Metal_Hydrolase"/>
</dbReference>
<dbReference type="EMBL" id="JBBPCO010000004">
    <property type="protein sequence ID" value="MEK8089312.1"/>
    <property type="molecule type" value="Genomic_DNA"/>
</dbReference>
<dbReference type="InterPro" id="IPR050138">
    <property type="entry name" value="DHOase/Allantoinase_Hydrolase"/>
</dbReference>
<dbReference type="InterPro" id="IPR011059">
    <property type="entry name" value="Metal-dep_hydrolase_composite"/>
</dbReference>
<dbReference type="InterPro" id="IPR002195">
    <property type="entry name" value="Dihydroorotase_CS"/>
</dbReference>
<evidence type="ECO:0000313" key="8">
    <source>
        <dbReference type="Proteomes" id="UP001446205"/>
    </source>
</evidence>
<evidence type="ECO:0000256" key="5">
    <source>
        <dbReference type="ARBA" id="ARBA00022801"/>
    </source>
</evidence>
<comment type="function">
    <text evidence="2">Catalyzes the reversible cyclization of carbamoyl aspartate to dihydroorotate.</text>
</comment>
<evidence type="ECO:0000256" key="2">
    <source>
        <dbReference type="ARBA" id="ARBA00002368"/>
    </source>
</evidence>
<name>A0ABU9D6Z8_9PROT</name>